<evidence type="ECO:0008006" key="11">
    <source>
        <dbReference type="Google" id="ProtNLM"/>
    </source>
</evidence>
<dbReference type="PROSITE" id="PS01348">
    <property type="entry name" value="MRAY_2"/>
    <property type="match status" value="1"/>
</dbReference>
<keyword evidence="5 8" id="KW-1133">Transmembrane helix</keyword>
<proteinExistence type="predicted"/>
<feature type="transmembrane region" description="Helical" evidence="8">
    <location>
        <begin position="274"/>
        <end position="295"/>
    </location>
</feature>
<dbReference type="PANTHER" id="PTHR22926:SF3">
    <property type="entry name" value="UNDECAPRENYL-PHOSPHATE ALPHA-N-ACETYLGLUCOSAMINYL 1-PHOSPHATE TRANSFERASE"/>
    <property type="match status" value="1"/>
</dbReference>
<keyword evidence="10" id="KW-1185">Reference proteome</keyword>
<name>A0ABQ3I0N1_9BACT</name>
<feature type="transmembrane region" description="Helical" evidence="8">
    <location>
        <begin position="195"/>
        <end position="219"/>
    </location>
</feature>
<evidence type="ECO:0000313" key="9">
    <source>
        <dbReference type="EMBL" id="GHE53406.1"/>
    </source>
</evidence>
<feature type="transmembrane region" description="Helical" evidence="8">
    <location>
        <begin position="78"/>
        <end position="100"/>
    </location>
</feature>
<organism evidence="9 10">
    <name type="scientific">Roseivirga thermotolerans</name>
    <dbReference type="NCBI Taxonomy" id="1758176"/>
    <lineage>
        <taxon>Bacteria</taxon>
        <taxon>Pseudomonadati</taxon>
        <taxon>Bacteroidota</taxon>
        <taxon>Cytophagia</taxon>
        <taxon>Cytophagales</taxon>
        <taxon>Roseivirgaceae</taxon>
        <taxon>Roseivirga</taxon>
    </lineage>
</organism>
<keyword evidence="7" id="KW-0175">Coiled coil</keyword>
<evidence type="ECO:0000256" key="7">
    <source>
        <dbReference type="SAM" id="Coils"/>
    </source>
</evidence>
<feature type="coiled-coil region" evidence="7">
    <location>
        <begin position="295"/>
        <end position="323"/>
    </location>
</feature>
<evidence type="ECO:0000256" key="8">
    <source>
        <dbReference type="SAM" id="Phobius"/>
    </source>
</evidence>
<dbReference type="CDD" id="cd06853">
    <property type="entry name" value="GT_WecA_like"/>
    <property type="match status" value="1"/>
</dbReference>
<feature type="transmembrane region" description="Helical" evidence="8">
    <location>
        <begin position="240"/>
        <end position="268"/>
    </location>
</feature>
<dbReference type="Proteomes" id="UP000658258">
    <property type="component" value="Unassembled WGS sequence"/>
</dbReference>
<protein>
    <recommendedName>
        <fullName evidence="11">Undecaprenyl-phosphate alpha-N-acetylglucosaminyl 1-phosphate transferase</fullName>
    </recommendedName>
</protein>
<keyword evidence="4 8" id="KW-0812">Transmembrane</keyword>
<evidence type="ECO:0000256" key="3">
    <source>
        <dbReference type="ARBA" id="ARBA00022679"/>
    </source>
</evidence>
<feature type="transmembrane region" description="Helical" evidence="8">
    <location>
        <begin position="112"/>
        <end position="131"/>
    </location>
</feature>
<dbReference type="Pfam" id="PF00953">
    <property type="entry name" value="Glycos_transf_4"/>
    <property type="match status" value="1"/>
</dbReference>
<evidence type="ECO:0000256" key="1">
    <source>
        <dbReference type="ARBA" id="ARBA00004651"/>
    </source>
</evidence>
<dbReference type="PANTHER" id="PTHR22926">
    <property type="entry name" value="PHOSPHO-N-ACETYLMURAMOYL-PENTAPEPTIDE-TRANSFERASE"/>
    <property type="match status" value="1"/>
</dbReference>
<evidence type="ECO:0000313" key="10">
    <source>
        <dbReference type="Proteomes" id="UP000658258"/>
    </source>
</evidence>
<feature type="transmembrane region" description="Helical" evidence="8">
    <location>
        <begin position="137"/>
        <end position="154"/>
    </location>
</feature>
<feature type="transmembrane region" description="Helical" evidence="8">
    <location>
        <begin position="166"/>
        <end position="183"/>
    </location>
</feature>
<evidence type="ECO:0000256" key="2">
    <source>
        <dbReference type="ARBA" id="ARBA00022475"/>
    </source>
</evidence>
<feature type="transmembrane region" description="Helical" evidence="8">
    <location>
        <begin position="5"/>
        <end position="20"/>
    </location>
</feature>
<keyword evidence="3" id="KW-0808">Transferase</keyword>
<evidence type="ECO:0000256" key="6">
    <source>
        <dbReference type="ARBA" id="ARBA00023136"/>
    </source>
</evidence>
<evidence type="ECO:0000256" key="4">
    <source>
        <dbReference type="ARBA" id="ARBA00022692"/>
    </source>
</evidence>
<feature type="transmembrane region" description="Helical" evidence="8">
    <location>
        <begin position="54"/>
        <end position="72"/>
    </location>
</feature>
<evidence type="ECO:0000256" key="5">
    <source>
        <dbReference type="ARBA" id="ARBA00022989"/>
    </source>
</evidence>
<dbReference type="InterPro" id="IPR000715">
    <property type="entry name" value="Glycosyl_transferase_4"/>
</dbReference>
<sequence length="326" mass="35843">MGGFPIFVGFALSILIWAPFEVLRDIKYVVSAISIMFVIGFRDDLINLRAYQKLIGQIAAAMIIIAVCDIRFTSLYNLFGITEVPIAVSYLLSLFTVIVITNAYNLIDGIDGLSGSVGIISTLFFGIYFYLNEQIGFALIALSLCGALLAFLNYNWAPSKIFMGDTGSLFIGFFLSILTIRFIDFNHTNAGSEFAFGGSIGTAVAVLILPLADTFRVFVKRVLRGKSPMHPDRTHVHHILLRLGCNHAQATGILVTVNIIFVLLALVLKDFSDAVVIPSILVTVIALGTILDLIFKSAIEKRKEELRERNRASREEAKVISIRNSG</sequence>
<dbReference type="EMBL" id="BNAG01000001">
    <property type="protein sequence ID" value="GHE53406.1"/>
    <property type="molecule type" value="Genomic_DNA"/>
</dbReference>
<reference evidence="10" key="1">
    <citation type="journal article" date="2019" name="Int. J. Syst. Evol. Microbiol.">
        <title>The Global Catalogue of Microorganisms (GCM) 10K type strain sequencing project: providing services to taxonomists for standard genome sequencing and annotation.</title>
        <authorList>
            <consortium name="The Broad Institute Genomics Platform"/>
            <consortium name="The Broad Institute Genome Sequencing Center for Infectious Disease"/>
            <person name="Wu L."/>
            <person name="Ma J."/>
        </authorList>
    </citation>
    <scope>NUCLEOTIDE SEQUENCE [LARGE SCALE GENOMIC DNA]</scope>
    <source>
        <strain evidence="10">CGMCC 1.15111</strain>
    </source>
</reference>
<keyword evidence="6 8" id="KW-0472">Membrane</keyword>
<comment type="caution">
    <text evidence="9">The sequence shown here is derived from an EMBL/GenBank/DDBJ whole genome shotgun (WGS) entry which is preliminary data.</text>
</comment>
<keyword evidence="2" id="KW-1003">Cell membrane</keyword>
<dbReference type="InterPro" id="IPR018480">
    <property type="entry name" value="PNAcMuramoyl-5peptid_Trfase_CS"/>
</dbReference>
<gene>
    <name evidence="9" type="ORF">GCM10011340_04900</name>
</gene>
<accession>A0ABQ3I0N1</accession>
<comment type="subcellular location">
    <subcellularLocation>
        <location evidence="1">Cell membrane</location>
        <topology evidence="1">Multi-pass membrane protein</topology>
    </subcellularLocation>
</comment>